<proteinExistence type="predicted"/>
<dbReference type="Pfam" id="PF14390">
    <property type="entry name" value="DUF4420"/>
    <property type="match status" value="1"/>
</dbReference>
<keyword evidence="2" id="KW-1185">Reference proteome</keyword>
<dbReference type="RefSeq" id="WP_167933211.1">
    <property type="nucleotide sequence ID" value="NZ_JAAVJB010000063.1"/>
</dbReference>
<evidence type="ECO:0000313" key="1">
    <source>
        <dbReference type="EMBL" id="NJP66687.1"/>
    </source>
</evidence>
<reference evidence="1 2" key="1">
    <citation type="submission" date="2020-03" db="EMBL/GenBank/DDBJ databases">
        <title>Draft genome of Streptomyces sp. ventii, isolated from the Axial Seamount in the Pacific Ocean, and resequencing of the two type strains Streptomyces lonarensis strain NCL 716 and Streptomyces bohaiensis strain 11A07.</title>
        <authorList>
            <person name="Loughran R.M."/>
            <person name="Pfannmuller K.M."/>
            <person name="Wasson B.J."/>
            <person name="Deadmond M.C."/>
            <person name="Paddock B.E."/>
            <person name="Koyack M.J."/>
            <person name="Gallegos D.A."/>
            <person name="Mitchell E.A."/>
            <person name="Ushijima B."/>
            <person name="Saw J.H."/>
            <person name="Mcphail K.L."/>
            <person name="Videau P."/>
        </authorList>
    </citation>
    <scope>NUCLEOTIDE SEQUENCE [LARGE SCALE GENOMIC DNA]</scope>
    <source>
        <strain evidence="2">5675061</strain>
    </source>
</reference>
<organism evidence="1 2">
    <name type="scientific">Streptomyces spiramenti</name>
    <dbReference type="NCBI Taxonomy" id="2720606"/>
    <lineage>
        <taxon>Bacteria</taxon>
        <taxon>Bacillati</taxon>
        <taxon>Actinomycetota</taxon>
        <taxon>Actinomycetes</taxon>
        <taxon>Kitasatosporales</taxon>
        <taxon>Streptomycetaceae</taxon>
        <taxon>Streptomyces</taxon>
    </lineage>
</organism>
<accession>A0ABX1AQW8</accession>
<dbReference type="Proteomes" id="UP000746503">
    <property type="component" value="Unassembled WGS sequence"/>
</dbReference>
<sequence>MIEEHLRRLLADHWSALEAERVSEARRLRVAELTVVSDRGPLAAAVDHEGNRHLLVPVPTHAKVRTGLDGPVLRLRKRPLEDEDTYQHYVDLTCLRNDLHDLFTELCADVLGEVERASAHPVRALYEVLDRWKALFLARAAPLGAEQLAGLFGELTLLGRLLASDPSAHRIWRGPSGHRHDFSTDVTAVEVKSSTAAQGRRPRVHGLDQLEPPEGGTLCLAWFRLRRTGANGPGTAFPELVDRARRLCDDEYLLLTLLAAAGYRPSDADLYRDVRFQVIEERWYRVDAGFPSLTGRALVAAGVPVPVLDVEYTVDLSGQIPPALSADDTSRVIDRMIKE</sequence>
<comment type="caution">
    <text evidence="1">The sequence shown here is derived from an EMBL/GenBank/DDBJ whole genome shotgun (WGS) entry which is preliminary data.</text>
</comment>
<protein>
    <submittedName>
        <fullName evidence="1">PD-(D/E)XK motif protein</fullName>
    </submittedName>
</protein>
<dbReference type="InterPro" id="IPR025534">
    <property type="entry name" value="DUF4420"/>
</dbReference>
<gene>
    <name evidence="1" type="ORF">HCJ92_10405</name>
</gene>
<name>A0ABX1AQW8_9ACTN</name>
<dbReference type="EMBL" id="JAAVJB010000063">
    <property type="protein sequence ID" value="NJP66687.1"/>
    <property type="molecule type" value="Genomic_DNA"/>
</dbReference>
<evidence type="ECO:0000313" key="2">
    <source>
        <dbReference type="Proteomes" id="UP000746503"/>
    </source>
</evidence>